<accession>A0AC60QJM9</accession>
<comment type="caution">
    <text evidence="1">The sequence shown here is derived from an EMBL/GenBank/DDBJ whole genome shotgun (WGS) entry which is preliminary data.</text>
</comment>
<reference evidence="1 2" key="1">
    <citation type="journal article" date="2020" name="Cell">
        <title>Large-Scale Comparative Analyses of Tick Genomes Elucidate Their Genetic Diversity and Vector Capacities.</title>
        <authorList>
            <consortium name="Tick Genome and Microbiome Consortium (TIGMIC)"/>
            <person name="Jia N."/>
            <person name="Wang J."/>
            <person name="Shi W."/>
            <person name="Du L."/>
            <person name="Sun Y."/>
            <person name="Zhan W."/>
            <person name="Jiang J.F."/>
            <person name="Wang Q."/>
            <person name="Zhang B."/>
            <person name="Ji P."/>
            <person name="Bell-Sakyi L."/>
            <person name="Cui X.M."/>
            <person name="Yuan T.T."/>
            <person name="Jiang B.G."/>
            <person name="Yang W.F."/>
            <person name="Lam T.T."/>
            <person name="Chang Q.C."/>
            <person name="Ding S.J."/>
            <person name="Wang X.J."/>
            <person name="Zhu J.G."/>
            <person name="Ruan X.D."/>
            <person name="Zhao L."/>
            <person name="Wei J.T."/>
            <person name="Ye R.Z."/>
            <person name="Que T.C."/>
            <person name="Du C.H."/>
            <person name="Zhou Y.H."/>
            <person name="Cheng J.X."/>
            <person name="Dai P.F."/>
            <person name="Guo W.B."/>
            <person name="Han X.H."/>
            <person name="Huang E.J."/>
            <person name="Li L.F."/>
            <person name="Wei W."/>
            <person name="Gao Y.C."/>
            <person name="Liu J.Z."/>
            <person name="Shao H.Z."/>
            <person name="Wang X."/>
            <person name="Wang C.C."/>
            <person name="Yang T.C."/>
            <person name="Huo Q.B."/>
            <person name="Li W."/>
            <person name="Chen H.Y."/>
            <person name="Chen S.E."/>
            <person name="Zhou L.G."/>
            <person name="Ni X.B."/>
            <person name="Tian J.H."/>
            <person name="Sheng Y."/>
            <person name="Liu T."/>
            <person name="Pan Y.S."/>
            <person name="Xia L.Y."/>
            <person name="Li J."/>
            <person name="Zhao F."/>
            <person name="Cao W.C."/>
        </authorList>
    </citation>
    <scope>NUCLEOTIDE SEQUENCE [LARGE SCALE GENOMIC DNA]</scope>
    <source>
        <strain evidence="1">Iper-2018</strain>
    </source>
</reference>
<protein>
    <submittedName>
        <fullName evidence="1">Uncharacterized protein</fullName>
    </submittedName>
</protein>
<evidence type="ECO:0000313" key="2">
    <source>
        <dbReference type="Proteomes" id="UP000805193"/>
    </source>
</evidence>
<keyword evidence="2" id="KW-1185">Reference proteome</keyword>
<proteinExistence type="predicted"/>
<organism evidence="1 2">
    <name type="scientific">Ixodes persulcatus</name>
    <name type="common">Taiga tick</name>
    <dbReference type="NCBI Taxonomy" id="34615"/>
    <lineage>
        <taxon>Eukaryota</taxon>
        <taxon>Metazoa</taxon>
        <taxon>Ecdysozoa</taxon>
        <taxon>Arthropoda</taxon>
        <taxon>Chelicerata</taxon>
        <taxon>Arachnida</taxon>
        <taxon>Acari</taxon>
        <taxon>Parasitiformes</taxon>
        <taxon>Ixodida</taxon>
        <taxon>Ixodoidea</taxon>
        <taxon>Ixodidae</taxon>
        <taxon>Ixodinae</taxon>
        <taxon>Ixodes</taxon>
    </lineage>
</organism>
<gene>
    <name evidence="1" type="ORF">HPB47_019804</name>
</gene>
<evidence type="ECO:0000313" key="1">
    <source>
        <dbReference type="EMBL" id="KAG0433548.1"/>
    </source>
</evidence>
<name>A0AC60QJM9_IXOPE</name>
<dbReference type="EMBL" id="JABSTQ010009048">
    <property type="protein sequence ID" value="KAG0433548.1"/>
    <property type="molecule type" value="Genomic_DNA"/>
</dbReference>
<dbReference type="Proteomes" id="UP000805193">
    <property type="component" value="Unassembled WGS sequence"/>
</dbReference>
<sequence>MKATLMWFVRAEGAARKGGTGTSERARSLVYVAYQAAKTPKCRQKPKAAEPVHGPPITEPPAAALLQVSRRRRRGNARQGGLGTCPPHGPPTVPLAPRTCRERTLPAEEKKEEAALLACRAPAFPSSSSAATSRSRLSVEAIPCPWTSRRRPRLLVVHTADYNPPESVTLADVRVVSECVAATVFADRGHPPP</sequence>